<sequence>MYVIFPLEELLDLQSATGKSQASGPSPSRAPGQQQQAQAVTQPQPVPIRPITTVKQPQPQPQLPPQSTHNIIQSQQRTGKAAHSQSPSISSSGSPGVPPSTVPSSASASSQGSQQQLPKGRGRALPIRQAVPPASPRGPHKPATAAGTAAGVASPATVTAAVVLPDSSSIIASPGGGTRNLLSPPALLSGRTPPPERANRASWAGSPTSSSDGCLEGQKGTTVGRSSSFRRSSDQESLSPEPSSHSKPQRQNSFRSIRELSNLPARTQTVADRRILEQRKDRKAAVAAAALVNSGVDSKRSSESDTTNEKLIGITENTEKRNTGPLLESQPQVTDTNQNPENNNQESVGQKVETTESVGQKVSVEFCESVVSESFDPQSAVGTVVPSSTATYPPRALRGDNLPSPVGTSTLGVAPIAGRPSVVSRRNQAYLTLPRKYPSRSSAMAGEVTLKDLTNPAYVEPIKNHNNVSFKLVKTVSDFTGQLSRLHEQHAEGIQRLVETYRKENSKLRNERPACGSHMFQAWESLLQEVEVDSQIHSDVAATLARQVSRPLIEKTFYRKIQSRKVFTHREGFDSILTRTEEMLKKCRREYNEAYVAHSRTQSNASLAAYFDAHNAYVQQLHATNGMLTEYHHTSLPSLME</sequence>
<dbReference type="AlphaFoldDB" id="A0AAV2RAT8"/>
<feature type="compositionally biased region" description="Polar residues" evidence="1">
    <location>
        <begin position="240"/>
        <end position="255"/>
    </location>
</feature>
<feature type="compositionally biased region" description="Low complexity" evidence="1">
    <location>
        <begin position="225"/>
        <end position="239"/>
    </location>
</feature>
<reference evidence="2 3" key="1">
    <citation type="submission" date="2024-05" db="EMBL/GenBank/DDBJ databases">
        <authorList>
            <person name="Wallberg A."/>
        </authorList>
    </citation>
    <scope>NUCLEOTIDE SEQUENCE [LARGE SCALE GENOMIC DNA]</scope>
</reference>
<organism evidence="2 3">
    <name type="scientific">Meganyctiphanes norvegica</name>
    <name type="common">Northern krill</name>
    <name type="synonym">Thysanopoda norvegica</name>
    <dbReference type="NCBI Taxonomy" id="48144"/>
    <lineage>
        <taxon>Eukaryota</taxon>
        <taxon>Metazoa</taxon>
        <taxon>Ecdysozoa</taxon>
        <taxon>Arthropoda</taxon>
        <taxon>Crustacea</taxon>
        <taxon>Multicrustacea</taxon>
        <taxon>Malacostraca</taxon>
        <taxon>Eumalacostraca</taxon>
        <taxon>Eucarida</taxon>
        <taxon>Euphausiacea</taxon>
        <taxon>Euphausiidae</taxon>
        <taxon>Meganyctiphanes</taxon>
    </lineage>
</organism>
<feature type="region of interest" description="Disordered" evidence="1">
    <location>
        <begin position="294"/>
        <end position="359"/>
    </location>
</feature>
<feature type="compositionally biased region" description="Low complexity" evidence="1">
    <location>
        <begin position="84"/>
        <end position="95"/>
    </location>
</feature>
<dbReference type="EMBL" id="CAXKWB010017109">
    <property type="protein sequence ID" value="CAL4117984.1"/>
    <property type="molecule type" value="Genomic_DNA"/>
</dbReference>
<accession>A0AAV2RAT8</accession>
<feature type="compositionally biased region" description="Polar residues" evidence="1">
    <location>
        <begin position="329"/>
        <end position="348"/>
    </location>
</feature>
<feature type="compositionally biased region" description="Low complexity" evidence="1">
    <location>
        <begin position="102"/>
        <end position="116"/>
    </location>
</feature>
<dbReference type="Gene3D" id="1.20.1270.60">
    <property type="entry name" value="Arfaptin homology (AH) domain/BAR domain"/>
    <property type="match status" value="1"/>
</dbReference>
<feature type="compositionally biased region" description="Polar residues" evidence="1">
    <location>
        <begin position="380"/>
        <end position="391"/>
    </location>
</feature>
<name>A0AAV2RAT8_MEGNR</name>
<dbReference type="SUPFAM" id="SSF103657">
    <property type="entry name" value="BAR/IMD domain-like"/>
    <property type="match status" value="1"/>
</dbReference>
<feature type="compositionally biased region" description="Low complexity" evidence="1">
    <location>
        <begin position="20"/>
        <end position="43"/>
    </location>
</feature>
<evidence type="ECO:0000256" key="1">
    <source>
        <dbReference type="SAM" id="MobiDB-lite"/>
    </source>
</evidence>
<protein>
    <recommendedName>
        <fullName evidence="4">FCH domain-containing protein</fullName>
    </recommendedName>
</protein>
<proteinExistence type="predicted"/>
<feature type="compositionally biased region" description="Low complexity" evidence="1">
    <location>
        <begin position="142"/>
        <end position="154"/>
    </location>
</feature>
<comment type="caution">
    <text evidence="2">The sequence shown here is derived from an EMBL/GenBank/DDBJ whole genome shotgun (WGS) entry which is preliminary data.</text>
</comment>
<feature type="compositionally biased region" description="Polar residues" evidence="1">
    <location>
        <begin position="67"/>
        <end position="78"/>
    </location>
</feature>
<dbReference type="Proteomes" id="UP001497623">
    <property type="component" value="Unassembled WGS sequence"/>
</dbReference>
<gene>
    <name evidence="2" type="ORF">MNOR_LOCUS21328</name>
</gene>
<evidence type="ECO:0008006" key="4">
    <source>
        <dbReference type="Google" id="ProtNLM"/>
    </source>
</evidence>
<evidence type="ECO:0000313" key="2">
    <source>
        <dbReference type="EMBL" id="CAL4117984.1"/>
    </source>
</evidence>
<dbReference type="InterPro" id="IPR027267">
    <property type="entry name" value="AH/BAR_dom_sf"/>
</dbReference>
<feature type="region of interest" description="Disordered" evidence="1">
    <location>
        <begin position="15"/>
        <end position="154"/>
    </location>
</feature>
<evidence type="ECO:0000313" key="3">
    <source>
        <dbReference type="Proteomes" id="UP001497623"/>
    </source>
</evidence>
<feature type="region of interest" description="Disordered" evidence="1">
    <location>
        <begin position="380"/>
        <end position="413"/>
    </location>
</feature>
<feature type="non-terminal residue" evidence="2">
    <location>
        <position position="641"/>
    </location>
</feature>
<feature type="region of interest" description="Disordered" evidence="1">
    <location>
        <begin position="168"/>
        <end position="265"/>
    </location>
</feature>
<keyword evidence="3" id="KW-1185">Reference proteome</keyword>